<dbReference type="RefSeq" id="WP_343944263.1">
    <property type="nucleotide sequence ID" value="NZ_BAAAHP010000163.1"/>
</dbReference>
<gene>
    <name evidence="7" type="ORF">GCM10009559_52660</name>
</gene>
<dbReference type="PROSITE" id="PS51257">
    <property type="entry name" value="PROKAR_LIPOPROTEIN"/>
    <property type="match status" value="1"/>
</dbReference>
<dbReference type="Gene3D" id="3.40.190.10">
    <property type="entry name" value="Periplasmic binding protein-like II"/>
    <property type="match status" value="1"/>
</dbReference>
<proteinExistence type="inferred from homology"/>
<name>A0ABN1N6Z9_9PSEU</name>
<protein>
    <submittedName>
        <fullName evidence="7">Sugar ABC transporter substrate-binding protein</fullName>
    </submittedName>
</protein>
<feature type="region of interest" description="Disordered" evidence="5">
    <location>
        <begin position="391"/>
        <end position="420"/>
    </location>
</feature>
<dbReference type="SUPFAM" id="SSF53850">
    <property type="entry name" value="Periplasmic binding protein-like II"/>
    <property type="match status" value="1"/>
</dbReference>
<evidence type="ECO:0000313" key="7">
    <source>
        <dbReference type="EMBL" id="GAA0895762.1"/>
    </source>
</evidence>
<keyword evidence="3" id="KW-0762">Sugar transport</keyword>
<evidence type="ECO:0000256" key="2">
    <source>
        <dbReference type="ARBA" id="ARBA00022448"/>
    </source>
</evidence>
<dbReference type="PANTHER" id="PTHR30061:SF50">
    <property type="entry name" value="MALTOSE_MALTODEXTRIN-BINDING PERIPLASMIC PROTEIN"/>
    <property type="match status" value="1"/>
</dbReference>
<feature type="chain" id="PRO_5047001954" evidence="6">
    <location>
        <begin position="23"/>
        <end position="420"/>
    </location>
</feature>
<dbReference type="InterPro" id="IPR006060">
    <property type="entry name" value="Maltose/Cyclodextrin-bd"/>
</dbReference>
<keyword evidence="2" id="KW-0813">Transport</keyword>
<evidence type="ECO:0000313" key="8">
    <source>
        <dbReference type="Proteomes" id="UP001499967"/>
    </source>
</evidence>
<sequence length="420" mass="44911">MRSRLPALALALLLVTSGPVLSGCAISSIAASTPGSTVLTFWQYYDGTQKEWLEAEVQRFEERNPGVEIELVQVVGSQQDQKLLASVATGSTPDLFTNNIVVDFPTLVAGGVMRDLTPHWESFPDADRFPDHATWEDEGRIYNLMSYTNLVGLYYNQDILDEYGLAPPTTLDELQAAMETVEAGGKYGGVALSGAADVEGAWLFAPQLLGLGVGYCNLAESAQQVTEAFRRIAAWRETDSLPRAAATWDQNASWQQFMTGRYAFALNGNWQLGNVKEAGFRYGTAQFPAPTGGRSQVFPGGEGFAIGSKSQHPDLAWKFLEQLMSPESGLAVYEAAGSIPLHEQAAAAPEIQQDPLVAPFVAATRDAAPWPNNPNTAAMQKALGTAVSSVISGEQSPEDGARDAIESVAEAREQGGGGCA</sequence>
<reference evidence="7 8" key="1">
    <citation type="journal article" date="2019" name="Int. J. Syst. Evol. Microbiol.">
        <title>The Global Catalogue of Microorganisms (GCM) 10K type strain sequencing project: providing services to taxonomists for standard genome sequencing and annotation.</title>
        <authorList>
            <consortium name="The Broad Institute Genomics Platform"/>
            <consortium name="The Broad Institute Genome Sequencing Center for Infectious Disease"/>
            <person name="Wu L."/>
            <person name="Ma J."/>
        </authorList>
    </citation>
    <scope>NUCLEOTIDE SEQUENCE [LARGE SCALE GENOMIC DNA]</scope>
    <source>
        <strain evidence="7 8">JCM 11117</strain>
    </source>
</reference>
<evidence type="ECO:0000256" key="1">
    <source>
        <dbReference type="ARBA" id="ARBA00008520"/>
    </source>
</evidence>
<dbReference type="PRINTS" id="PR00181">
    <property type="entry name" value="MALTOSEBP"/>
</dbReference>
<evidence type="ECO:0000256" key="5">
    <source>
        <dbReference type="SAM" id="MobiDB-lite"/>
    </source>
</evidence>
<dbReference type="PANTHER" id="PTHR30061">
    <property type="entry name" value="MALTOSE-BINDING PERIPLASMIC PROTEIN"/>
    <property type="match status" value="1"/>
</dbReference>
<comment type="caution">
    <text evidence="7">The sequence shown here is derived from an EMBL/GenBank/DDBJ whole genome shotgun (WGS) entry which is preliminary data.</text>
</comment>
<evidence type="ECO:0000256" key="3">
    <source>
        <dbReference type="ARBA" id="ARBA00022597"/>
    </source>
</evidence>
<organism evidence="7 8">
    <name type="scientific">Pseudonocardia zijingensis</name>
    <dbReference type="NCBI Taxonomy" id="153376"/>
    <lineage>
        <taxon>Bacteria</taxon>
        <taxon>Bacillati</taxon>
        <taxon>Actinomycetota</taxon>
        <taxon>Actinomycetes</taxon>
        <taxon>Pseudonocardiales</taxon>
        <taxon>Pseudonocardiaceae</taxon>
        <taxon>Pseudonocardia</taxon>
    </lineage>
</organism>
<accession>A0ABN1N6Z9</accession>
<dbReference type="CDD" id="cd13585">
    <property type="entry name" value="PBP2_TMBP_like"/>
    <property type="match status" value="1"/>
</dbReference>
<evidence type="ECO:0000256" key="6">
    <source>
        <dbReference type="SAM" id="SignalP"/>
    </source>
</evidence>
<feature type="signal peptide" evidence="6">
    <location>
        <begin position="1"/>
        <end position="22"/>
    </location>
</feature>
<dbReference type="InterPro" id="IPR006059">
    <property type="entry name" value="SBP"/>
</dbReference>
<dbReference type="EMBL" id="BAAAHP010000163">
    <property type="protein sequence ID" value="GAA0895762.1"/>
    <property type="molecule type" value="Genomic_DNA"/>
</dbReference>
<dbReference type="Pfam" id="PF13416">
    <property type="entry name" value="SBP_bac_8"/>
    <property type="match status" value="1"/>
</dbReference>
<keyword evidence="4 6" id="KW-0732">Signal</keyword>
<dbReference type="Proteomes" id="UP001499967">
    <property type="component" value="Unassembled WGS sequence"/>
</dbReference>
<evidence type="ECO:0000256" key="4">
    <source>
        <dbReference type="ARBA" id="ARBA00022729"/>
    </source>
</evidence>
<comment type="similarity">
    <text evidence="1">Belongs to the bacterial solute-binding protein 1 family.</text>
</comment>
<feature type="compositionally biased region" description="Basic and acidic residues" evidence="5">
    <location>
        <begin position="399"/>
        <end position="413"/>
    </location>
</feature>
<keyword evidence="8" id="KW-1185">Reference proteome</keyword>